<evidence type="ECO:0000313" key="8">
    <source>
        <dbReference type="EMBL" id="PRX53376.1"/>
    </source>
</evidence>
<dbReference type="EMBL" id="PVNG01000028">
    <property type="protein sequence ID" value="PRX53376.1"/>
    <property type="molecule type" value="Genomic_DNA"/>
</dbReference>
<dbReference type="GO" id="GO:0004497">
    <property type="term" value="F:monooxygenase activity"/>
    <property type="evidence" value="ECO:0007669"/>
    <property type="project" value="UniProtKB-KW"/>
</dbReference>
<dbReference type="PANTHER" id="PTHR46696:SF1">
    <property type="entry name" value="CYTOCHROME P450 YJIB-RELATED"/>
    <property type="match status" value="1"/>
</dbReference>
<keyword evidence="6 7" id="KW-0503">Monooxygenase</keyword>
<dbReference type="FunFam" id="1.10.630.10:FF:000018">
    <property type="entry name" value="Cytochrome P450 monooxygenase"/>
    <property type="match status" value="1"/>
</dbReference>
<name>A0A2T0M7E3_9ACTN</name>
<dbReference type="PRINTS" id="PR00385">
    <property type="entry name" value="P450"/>
</dbReference>
<keyword evidence="9" id="KW-1185">Reference proteome</keyword>
<reference evidence="8 9" key="1">
    <citation type="submission" date="2018-03" db="EMBL/GenBank/DDBJ databases">
        <title>Genomic Encyclopedia of Type Strains, Phase III (KMG-III): the genomes of soil and plant-associated and newly described type strains.</title>
        <authorList>
            <person name="Whitman W."/>
        </authorList>
    </citation>
    <scope>NUCLEOTIDE SEQUENCE [LARGE SCALE GENOMIC DNA]</scope>
    <source>
        <strain evidence="8 9">CGMCC 4.7104</strain>
    </source>
</reference>
<dbReference type="AlphaFoldDB" id="A0A2T0M7E3"/>
<dbReference type="GO" id="GO:0016705">
    <property type="term" value="F:oxidoreductase activity, acting on paired donors, with incorporation or reduction of molecular oxygen"/>
    <property type="evidence" value="ECO:0007669"/>
    <property type="project" value="InterPro"/>
</dbReference>
<keyword evidence="2 7" id="KW-0349">Heme</keyword>
<evidence type="ECO:0000256" key="7">
    <source>
        <dbReference type="RuleBase" id="RU000461"/>
    </source>
</evidence>
<dbReference type="Pfam" id="PF00067">
    <property type="entry name" value="p450"/>
    <property type="match status" value="1"/>
</dbReference>
<dbReference type="GO" id="GO:0005506">
    <property type="term" value="F:iron ion binding"/>
    <property type="evidence" value="ECO:0007669"/>
    <property type="project" value="InterPro"/>
</dbReference>
<dbReference type="Gene3D" id="1.10.630.10">
    <property type="entry name" value="Cytochrome P450"/>
    <property type="match status" value="1"/>
</dbReference>
<comment type="similarity">
    <text evidence="1 7">Belongs to the cytochrome P450 family.</text>
</comment>
<dbReference type="PROSITE" id="PS00086">
    <property type="entry name" value="CYTOCHROME_P450"/>
    <property type="match status" value="1"/>
</dbReference>
<protein>
    <submittedName>
        <fullName evidence="8">Cytochrome P450</fullName>
    </submittedName>
</protein>
<dbReference type="SUPFAM" id="SSF48264">
    <property type="entry name" value="Cytochrome P450"/>
    <property type="match status" value="1"/>
</dbReference>
<evidence type="ECO:0000256" key="6">
    <source>
        <dbReference type="ARBA" id="ARBA00023033"/>
    </source>
</evidence>
<dbReference type="GO" id="GO:0020037">
    <property type="term" value="F:heme binding"/>
    <property type="evidence" value="ECO:0007669"/>
    <property type="project" value="InterPro"/>
</dbReference>
<proteinExistence type="inferred from homology"/>
<evidence type="ECO:0000256" key="3">
    <source>
        <dbReference type="ARBA" id="ARBA00022723"/>
    </source>
</evidence>
<dbReference type="PANTHER" id="PTHR46696">
    <property type="entry name" value="P450, PUTATIVE (EUROFUNG)-RELATED"/>
    <property type="match status" value="1"/>
</dbReference>
<dbReference type="PRINTS" id="PR00359">
    <property type="entry name" value="BP450"/>
</dbReference>
<dbReference type="InterPro" id="IPR001128">
    <property type="entry name" value="Cyt_P450"/>
</dbReference>
<dbReference type="InterPro" id="IPR017972">
    <property type="entry name" value="Cyt_P450_CS"/>
</dbReference>
<organism evidence="8 9">
    <name type="scientific">Nonomuraea fuscirosea</name>
    <dbReference type="NCBI Taxonomy" id="1291556"/>
    <lineage>
        <taxon>Bacteria</taxon>
        <taxon>Bacillati</taxon>
        <taxon>Actinomycetota</taxon>
        <taxon>Actinomycetes</taxon>
        <taxon>Streptosporangiales</taxon>
        <taxon>Streptosporangiaceae</taxon>
        <taxon>Nonomuraea</taxon>
    </lineage>
</organism>
<evidence type="ECO:0000256" key="1">
    <source>
        <dbReference type="ARBA" id="ARBA00010617"/>
    </source>
</evidence>
<evidence type="ECO:0000313" key="9">
    <source>
        <dbReference type="Proteomes" id="UP000238312"/>
    </source>
</evidence>
<sequence>MSDPSELPRLLVQHAEACPFDPPEELARLRAERPVAPMTYPDGHEGWLVTEHALVREVLADPRFSHRAELVHFPLPGASLDAEPQPAPPGAFTAMDPPEHTRYRRLLTGQFTIRRMRRWTTRIEEIAAELLTAMERHGPPADLVETFSGPLPGLVICELLGVPAGDQDEFVRAMSVLGRLDVPAGEKAAAFGRMQALMLDLIRAKRERPTDDLLGGLVSGGDLTDDELAVIGGVLTGAGFDTTANMIATGVFALLSHPGQLAALRSDPALAGNAVEELLRYLSIIPATVRAALEDVELGGTLIKAGQSVTVSVPAANRDPKHFPDPGTLDLHRPTSAHVAFGHGIHQCLGQQLARVEMQVAIPALLDRFPSLRLAVPPEEIPMREDMLIYGVHRLPVTWDVPAHKENRS</sequence>
<dbReference type="OrthoDB" id="4133219at2"/>
<evidence type="ECO:0000256" key="5">
    <source>
        <dbReference type="ARBA" id="ARBA00023004"/>
    </source>
</evidence>
<keyword evidence="4 7" id="KW-0560">Oxidoreductase</keyword>
<evidence type="ECO:0000256" key="4">
    <source>
        <dbReference type="ARBA" id="ARBA00023002"/>
    </source>
</evidence>
<accession>A0A2T0M7E3</accession>
<gene>
    <name evidence="8" type="ORF">B0I32_128132</name>
</gene>
<dbReference type="Proteomes" id="UP000238312">
    <property type="component" value="Unassembled WGS sequence"/>
</dbReference>
<evidence type="ECO:0000256" key="2">
    <source>
        <dbReference type="ARBA" id="ARBA00022617"/>
    </source>
</evidence>
<dbReference type="RefSeq" id="WP_106251034.1">
    <property type="nucleotide sequence ID" value="NZ_PVNG01000028.1"/>
</dbReference>
<dbReference type="InterPro" id="IPR036396">
    <property type="entry name" value="Cyt_P450_sf"/>
</dbReference>
<keyword evidence="3 7" id="KW-0479">Metal-binding</keyword>
<dbReference type="InterPro" id="IPR002397">
    <property type="entry name" value="Cyt_P450_B"/>
</dbReference>
<dbReference type="CDD" id="cd11030">
    <property type="entry name" value="CYP105-like"/>
    <property type="match status" value="1"/>
</dbReference>
<comment type="caution">
    <text evidence="8">The sequence shown here is derived from an EMBL/GenBank/DDBJ whole genome shotgun (WGS) entry which is preliminary data.</text>
</comment>
<keyword evidence="5 7" id="KW-0408">Iron</keyword>